<dbReference type="GO" id="GO:0097367">
    <property type="term" value="F:carbohydrate derivative binding"/>
    <property type="evidence" value="ECO:0007669"/>
    <property type="project" value="InterPro"/>
</dbReference>
<keyword evidence="3" id="KW-1185">Reference proteome</keyword>
<accession>A0A1L1PKG2</accession>
<dbReference type="EMBL" id="CCAE010000056">
    <property type="protein sequence ID" value="CDN89870.1"/>
    <property type="molecule type" value="Genomic_DNA"/>
</dbReference>
<dbReference type="Gene3D" id="3.40.50.10490">
    <property type="entry name" value="Glucose-6-phosphate isomerase like protein, domain 1"/>
    <property type="match status" value="1"/>
</dbReference>
<dbReference type="AlphaFoldDB" id="A0A1L1PKG2"/>
<keyword evidence="2" id="KW-0413">Isomerase</keyword>
<dbReference type="Proteomes" id="UP000028878">
    <property type="component" value="Unassembled WGS sequence"/>
</dbReference>
<dbReference type="RefSeq" id="WP_009518980.1">
    <property type="nucleotide sequence ID" value="NZ_CCAE010000056.1"/>
</dbReference>
<dbReference type="CDD" id="cd05006">
    <property type="entry name" value="SIS_GmhA"/>
    <property type="match status" value="1"/>
</dbReference>
<evidence type="ECO:0000313" key="3">
    <source>
        <dbReference type="Proteomes" id="UP000028878"/>
    </source>
</evidence>
<dbReference type="SUPFAM" id="SSF53697">
    <property type="entry name" value="SIS domain"/>
    <property type="match status" value="1"/>
</dbReference>
<dbReference type="Pfam" id="PF13580">
    <property type="entry name" value="SIS_2"/>
    <property type="match status" value="1"/>
</dbReference>
<name>A0A1L1PKG2_HYDIT</name>
<dbReference type="InterPro" id="IPR035461">
    <property type="entry name" value="GmhA/DiaA"/>
</dbReference>
<reference evidence="3" key="2">
    <citation type="submission" date="2014-11" db="EMBL/GenBank/DDBJ databases">
        <title>Draft genome sequence of Hydrogenophaga intermedia S1.</title>
        <authorList>
            <person name="Gan H.M."/>
            <person name="Chew T.H."/>
            <person name="Stolz A."/>
        </authorList>
    </citation>
    <scope>NUCLEOTIDE SEQUENCE [LARGE SCALE GENOMIC DNA]</scope>
    <source>
        <strain evidence="3">S1</strain>
    </source>
</reference>
<dbReference type="InterPro" id="IPR001347">
    <property type="entry name" value="SIS_dom"/>
</dbReference>
<feature type="domain" description="SIS" evidence="1">
    <location>
        <begin position="31"/>
        <end position="193"/>
    </location>
</feature>
<dbReference type="InterPro" id="IPR046348">
    <property type="entry name" value="SIS_dom_sf"/>
</dbReference>
<reference evidence="3" key="1">
    <citation type="submission" date="2014-02" db="EMBL/GenBank/DDBJ databases">
        <authorList>
            <person name="Gan H."/>
        </authorList>
    </citation>
    <scope>NUCLEOTIDE SEQUENCE [LARGE SCALE GENOMIC DNA]</scope>
    <source>
        <strain evidence="3">S1</strain>
    </source>
</reference>
<dbReference type="InterPro" id="IPR050099">
    <property type="entry name" value="SIS_GmhA/DiaA_subfam"/>
</dbReference>
<protein>
    <submittedName>
        <fullName evidence="2">Phosphoheptose isomerase</fullName>
    </submittedName>
</protein>
<sequence length="206" mass="21262">MLLQRIQQQFIDSADLKYQSAPALAPVVEAAVSALLAGLTGGGKVLACGNGAGAALAQQFVVHILGRHERDRPGLAAHSLAADAAVLTGIANDFDGRQMFARQIHALGLAGDVLLVVSTDGQAGNLVAAIEAAHEREMTVVALTGARGGRVAALLRDTDVHIGVPHEQASRVLEVQLLVLHCLADGLDSQLLGLPDSTPIDTENPA</sequence>
<dbReference type="GO" id="GO:1901135">
    <property type="term" value="P:carbohydrate derivative metabolic process"/>
    <property type="evidence" value="ECO:0007669"/>
    <property type="project" value="InterPro"/>
</dbReference>
<evidence type="ECO:0000259" key="1">
    <source>
        <dbReference type="PROSITE" id="PS51464"/>
    </source>
</evidence>
<organism evidence="2 3">
    <name type="scientific">Hydrogenophaga intermedia</name>
    <dbReference type="NCBI Taxonomy" id="65786"/>
    <lineage>
        <taxon>Bacteria</taxon>
        <taxon>Pseudomonadati</taxon>
        <taxon>Pseudomonadota</taxon>
        <taxon>Betaproteobacteria</taxon>
        <taxon>Burkholderiales</taxon>
        <taxon>Comamonadaceae</taxon>
        <taxon>Hydrogenophaga</taxon>
    </lineage>
</organism>
<evidence type="ECO:0000313" key="2">
    <source>
        <dbReference type="EMBL" id="CDN89870.1"/>
    </source>
</evidence>
<gene>
    <name evidence="2" type="ORF">BN948_04310</name>
</gene>
<dbReference type="PANTHER" id="PTHR30390">
    <property type="entry name" value="SEDOHEPTULOSE 7-PHOSPHATE ISOMERASE / DNAA INITIATOR-ASSOCIATING FACTOR FOR REPLICATION INITIATION"/>
    <property type="match status" value="1"/>
</dbReference>
<dbReference type="PANTHER" id="PTHR30390:SF6">
    <property type="entry name" value="DNAA INITIATOR-ASSOCIATING PROTEIN DIAA"/>
    <property type="match status" value="1"/>
</dbReference>
<proteinExistence type="predicted"/>
<dbReference type="PROSITE" id="PS51464">
    <property type="entry name" value="SIS"/>
    <property type="match status" value="1"/>
</dbReference>
<dbReference type="GO" id="GO:0016853">
    <property type="term" value="F:isomerase activity"/>
    <property type="evidence" value="ECO:0007669"/>
    <property type="project" value="UniProtKB-KW"/>
</dbReference>